<dbReference type="SMART" id="SM00867">
    <property type="entry name" value="YceI"/>
    <property type="match status" value="1"/>
</dbReference>
<comment type="caution">
    <text evidence="2">The sequence shown here is derived from an EMBL/GenBank/DDBJ whole genome shotgun (WGS) entry which is preliminary data.</text>
</comment>
<gene>
    <name evidence="2" type="ORF">ACFQZW_11880</name>
</gene>
<organism evidence="2 3">
    <name type="scientific">Lutibacter aestuarii</name>
    <dbReference type="NCBI Taxonomy" id="861111"/>
    <lineage>
        <taxon>Bacteria</taxon>
        <taxon>Pseudomonadati</taxon>
        <taxon>Bacteroidota</taxon>
        <taxon>Flavobacteriia</taxon>
        <taxon>Flavobacteriales</taxon>
        <taxon>Flavobacteriaceae</taxon>
        <taxon>Lutibacter</taxon>
    </lineage>
</organism>
<dbReference type="PANTHER" id="PTHR34406">
    <property type="entry name" value="PROTEIN YCEI"/>
    <property type="match status" value="1"/>
</dbReference>
<evidence type="ECO:0000259" key="1">
    <source>
        <dbReference type="SMART" id="SM00867"/>
    </source>
</evidence>
<reference evidence="3" key="1">
    <citation type="journal article" date="2019" name="Int. J. Syst. Evol. Microbiol.">
        <title>The Global Catalogue of Microorganisms (GCM) 10K type strain sequencing project: providing services to taxonomists for standard genome sequencing and annotation.</title>
        <authorList>
            <consortium name="The Broad Institute Genomics Platform"/>
            <consortium name="The Broad Institute Genome Sequencing Center for Infectious Disease"/>
            <person name="Wu L."/>
            <person name="Ma J."/>
        </authorList>
    </citation>
    <scope>NUCLEOTIDE SEQUENCE [LARGE SCALE GENOMIC DNA]</scope>
    <source>
        <strain evidence="3">CCUG 60022</strain>
    </source>
</reference>
<dbReference type="Pfam" id="PF04264">
    <property type="entry name" value="YceI"/>
    <property type="match status" value="1"/>
</dbReference>
<proteinExistence type="predicted"/>
<sequence>MKKTGILLLVVTFVSMSFTNPIQKYNVDVENSTITWKGYKPTGSHEGTIKLQSGSLIKAGGLISEGVFTADMTSIKDADGSARLEGHLKSADFFEVETFPTATFKISNVTTNDTSNKTWITGEMTIKGITKEIKFPATISNSDETITITSETFQINRAEFNVKYKSKTFFNDLKDKFVNDEFDLQVTIVAKK</sequence>
<feature type="domain" description="Lipid/polyisoprenoid-binding YceI-like" evidence="1">
    <location>
        <begin position="24"/>
        <end position="191"/>
    </location>
</feature>
<dbReference type="InterPro" id="IPR036761">
    <property type="entry name" value="TTHA0802/YceI-like_sf"/>
</dbReference>
<evidence type="ECO:0000313" key="3">
    <source>
        <dbReference type="Proteomes" id="UP001597032"/>
    </source>
</evidence>
<keyword evidence="3" id="KW-1185">Reference proteome</keyword>
<protein>
    <submittedName>
        <fullName evidence="2">YceI family protein</fullName>
    </submittedName>
</protein>
<evidence type="ECO:0000313" key="2">
    <source>
        <dbReference type="EMBL" id="MFD0762782.1"/>
    </source>
</evidence>
<dbReference type="SUPFAM" id="SSF101874">
    <property type="entry name" value="YceI-like"/>
    <property type="match status" value="1"/>
</dbReference>
<name>A0ABW2Z7K3_9FLAO</name>
<dbReference type="Proteomes" id="UP001597032">
    <property type="component" value="Unassembled WGS sequence"/>
</dbReference>
<dbReference type="PANTHER" id="PTHR34406:SF1">
    <property type="entry name" value="PROTEIN YCEI"/>
    <property type="match status" value="1"/>
</dbReference>
<dbReference type="RefSeq" id="WP_386783232.1">
    <property type="nucleotide sequence ID" value="NZ_JBHTIC010000018.1"/>
</dbReference>
<dbReference type="InterPro" id="IPR007372">
    <property type="entry name" value="Lipid/polyisoprenoid-bd_YceI"/>
</dbReference>
<dbReference type="Gene3D" id="2.40.128.110">
    <property type="entry name" value="Lipid/polyisoprenoid-binding, YceI-like"/>
    <property type="match status" value="1"/>
</dbReference>
<accession>A0ABW2Z7K3</accession>
<dbReference type="EMBL" id="JBHTIC010000018">
    <property type="protein sequence ID" value="MFD0762782.1"/>
    <property type="molecule type" value="Genomic_DNA"/>
</dbReference>